<feature type="signal peptide" evidence="1">
    <location>
        <begin position="1"/>
        <end position="17"/>
    </location>
</feature>
<evidence type="ECO:0000313" key="2">
    <source>
        <dbReference type="EMBL" id="EJD40970.1"/>
    </source>
</evidence>
<reference evidence="3" key="1">
    <citation type="journal article" date="2012" name="Science">
        <title>The Paleozoic origin of enzymatic lignin decomposition reconstructed from 31 fungal genomes.</title>
        <authorList>
            <person name="Floudas D."/>
            <person name="Binder M."/>
            <person name="Riley R."/>
            <person name="Barry K."/>
            <person name="Blanchette R.A."/>
            <person name="Henrissat B."/>
            <person name="Martinez A.T."/>
            <person name="Otillar R."/>
            <person name="Spatafora J.W."/>
            <person name="Yadav J.S."/>
            <person name="Aerts A."/>
            <person name="Benoit I."/>
            <person name="Boyd A."/>
            <person name="Carlson A."/>
            <person name="Copeland A."/>
            <person name="Coutinho P.M."/>
            <person name="de Vries R.P."/>
            <person name="Ferreira P."/>
            <person name="Findley K."/>
            <person name="Foster B."/>
            <person name="Gaskell J."/>
            <person name="Glotzer D."/>
            <person name="Gorecki P."/>
            <person name="Heitman J."/>
            <person name="Hesse C."/>
            <person name="Hori C."/>
            <person name="Igarashi K."/>
            <person name="Jurgens J.A."/>
            <person name="Kallen N."/>
            <person name="Kersten P."/>
            <person name="Kohler A."/>
            <person name="Kuees U."/>
            <person name="Kumar T.K.A."/>
            <person name="Kuo A."/>
            <person name="LaButti K."/>
            <person name="Larrondo L.F."/>
            <person name="Lindquist E."/>
            <person name="Ling A."/>
            <person name="Lombard V."/>
            <person name="Lucas S."/>
            <person name="Lundell T."/>
            <person name="Martin R."/>
            <person name="McLaughlin D.J."/>
            <person name="Morgenstern I."/>
            <person name="Morin E."/>
            <person name="Murat C."/>
            <person name="Nagy L.G."/>
            <person name="Nolan M."/>
            <person name="Ohm R.A."/>
            <person name="Patyshakuliyeva A."/>
            <person name="Rokas A."/>
            <person name="Ruiz-Duenas F.J."/>
            <person name="Sabat G."/>
            <person name="Salamov A."/>
            <person name="Samejima M."/>
            <person name="Schmutz J."/>
            <person name="Slot J.C."/>
            <person name="St John F."/>
            <person name="Stenlid J."/>
            <person name="Sun H."/>
            <person name="Sun S."/>
            <person name="Syed K."/>
            <person name="Tsang A."/>
            <person name="Wiebenga A."/>
            <person name="Young D."/>
            <person name="Pisabarro A."/>
            <person name="Eastwood D.C."/>
            <person name="Martin F."/>
            <person name="Cullen D."/>
            <person name="Grigoriev I.V."/>
            <person name="Hibbett D.S."/>
        </authorList>
    </citation>
    <scope>NUCLEOTIDE SEQUENCE [LARGE SCALE GENOMIC DNA]</scope>
    <source>
        <strain evidence="3">TFB10046</strain>
    </source>
</reference>
<evidence type="ECO:0000256" key="1">
    <source>
        <dbReference type="SAM" id="SignalP"/>
    </source>
</evidence>
<dbReference type="OrthoDB" id="2142213at2759"/>
<dbReference type="EMBL" id="JH687797">
    <property type="protein sequence ID" value="EJD40970.1"/>
    <property type="molecule type" value="Genomic_DNA"/>
</dbReference>
<protein>
    <recommendedName>
        <fullName evidence="4">Lysine-specific metallo-endopeptidase domain-containing protein</fullName>
    </recommendedName>
</protein>
<evidence type="ECO:0008006" key="4">
    <source>
        <dbReference type="Google" id="ProtNLM"/>
    </source>
</evidence>
<sequence length="280" mass="30786">MLLTLSTLALSIHAVAAGLGKGTLFPNGLHEPLAALFFVNPAPITKRVSVSLNPDGICRRLARWSDGVCDESKVQGREVTFSDCNTHWLLCRCPDAQMTWEMMEDRVAKLPVGVREHAKFVLAVKRDTGCVAYTYSGKYIRFHGNCGITVHGHEFGHAVDDGFSSSAAFKDAVAKSSCVPNSYANTNYVENFAQLHVCYMWYMRGFGTLTEAAGKDAVCLAPQFNLIKGDLRMKRVQTANHCSEVSPQRRQLELPEEELAANMTLTNVCEHPSADESGEP</sequence>
<feature type="chain" id="PRO_5003735636" description="Lysine-specific metallo-endopeptidase domain-containing protein" evidence="1">
    <location>
        <begin position="18"/>
        <end position="280"/>
    </location>
</feature>
<proteinExistence type="predicted"/>
<dbReference type="InParanoid" id="J0LK03"/>
<dbReference type="Proteomes" id="UP000006514">
    <property type="component" value="Unassembled WGS sequence"/>
</dbReference>
<evidence type="ECO:0000313" key="3">
    <source>
        <dbReference type="Proteomes" id="UP000006514"/>
    </source>
</evidence>
<organism evidence="2 3">
    <name type="scientific">Auricularia subglabra (strain TFB-10046 / SS5)</name>
    <name type="common">White-rot fungus</name>
    <name type="synonym">Auricularia delicata (strain TFB10046)</name>
    <dbReference type="NCBI Taxonomy" id="717982"/>
    <lineage>
        <taxon>Eukaryota</taxon>
        <taxon>Fungi</taxon>
        <taxon>Dikarya</taxon>
        <taxon>Basidiomycota</taxon>
        <taxon>Agaricomycotina</taxon>
        <taxon>Agaricomycetes</taxon>
        <taxon>Auriculariales</taxon>
        <taxon>Auriculariaceae</taxon>
        <taxon>Auricularia</taxon>
    </lineage>
</organism>
<keyword evidence="3" id="KW-1185">Reference proteome</keyword>
<keyword evidence="1" id="KW-0732">Signal</keyword>
<dbReference type="SUPFAM" id="SSF55486">
    <property type="entry name" value="Metalloproteases ('zincins'), catalytic domain"/>
    <property type="match status" value="1"/>
</dbReference>
<dbReference type="KEGG" id="adl:AURDEDRAFT_169948"/>
<gene>
    <name evidence="2" type="ORF">AURDEDRAFT_169948</name>
</gene>
<accession>J0LK03</accession>
<dbReference type="AlphaFoldDB" id="J0LK03"/>
<name>J0LK03_AURST</name>